<dbReference type="InterPro" id="IPR000305">
    <property type="entry name" value="GIY-YIG_endonuc"/>
</dbReference>
<reference evidence="2 3" key="1">
    <citation type="submission" date="2017-07" db="EMBL/GenBank/DDBJ databases">
        <title>Shotgun whole genome sequences of three halophilic bacterial isolates.</title>
        <authorList>
            <person name="Pozzo T."/>
            <person name="Higdon S.M."/>
            <person name="Quillaguaman J."/>
        </authorList>
    </citation>
    <scope>NUCLEOTIDE SEQUENCE [LARGE SCALE GENOMIC DNA]</scope>
    <source>
        <strain evidence="2 3">BU-1</strain>
    </source>
</reference>
<evidence type="ECO:0000313" key="3">
    <source>
        <dbReference type="Proteomes" id="UP000216682"/>
    </source>
</evidence>
<gene>
    <name evidence="2" type="ORF">CFN03_04700</name>
</gene>
<name>A0A265EAF1_9STAP</name>
<evidence type="ECO:0000313" key="2">
    <source>
        <dbReference type="EMBL" id="OZT78581.1"/>
    </source>
</evidence>
<feature type="domain" description="GIY-YIG" evidence="1">
    <location>
        <begin position="86"/>
        <end position="164"/>
    </location>
</feature>
<sequence length="201" mass="23815">MCGFRLLGNRYPEVIIMARQLRSMNKQLDRVMKNFGKESKRIWKKGIESAEISPSIIKTSDGRRAVDHKDLDEKIQKQFKLSDDEALVGVYLIYKGSDLFYVGHSTNIARRLKRHFSKPFEKKPSKKEKQLKPFNGVLEKRNMSIVIYRITDEQNYMFRKRLEKIITYNYVPEYLKWAYGSGEDEDVRKQKIRTSHKRTTA</sequence>
<protein>
    <recommendedName>
        <fullName evidence="1">GIY-YIG domain-containing protein</fullName>
    </recommendedName>
</protein>
<dbReference type="EMBL" id="NPEZ01000001">
    <property type="protein sequence ID" value="OZT78581.1"/>
    <property type="molecule type" value="Genomic_DNA"/>
</dbReference>
<dbReference type="PROSITE" id="PS50164">
    <property type="entry name" value="GIY_YIG"/>
    <property type="match status" value="1"/>
</dbReference>
<proteinExistence type="predicted"/>
<dbReference type="SUPFAM" id="SSF82771">
    <property type="entry name" value="GIY-YIG endonuclease"/>
    <property type="match status" value="1"/>
</dbReference>
<dbReference type="Proteomes" id="UP000216682">
    <property type="component" value="Unassembled WGS sequence"/>
</dbReference>
<dbReference type="CDD" id="cd00719">
    <property type="entry name" value="GIY-YIG_SF"/>
    <property type="match status" value="1"/>
</dbReference>
<accession>A0A265EAF1</accession>
<dbReference type="InterPro" id="IPR035901">
    <property type="entry name" value="GIY-YIG_endonuc_sf"/>
</dbReference>
<dbReference type="Pfam" id="PF01541">
    <property type="entry name" value="GIY-YIG"/>
    <property type="match status" value="1"/>
</dbReference>
<organism evidence="2 3">
    <name type="scientific">Salinicoccus roseus</name>
    <dbReference type="NCBI Taxonomy" id="45670"/>
    <lineage>
        <taxon>Bacteria</taxon>
        <taxon>Bacillati</taxon>
        <taxon>Bacillota</taxon>
        <taxon>Bacilli</taxon>
        <taxon>Bacillales</taxon>
        <taxon>Staphylococcaceae</taxon>
        <taxon>Salinicoccus</taxon>
    </lineage>
</organism>
<comment type="caution">
    <text evidence="2">The sequence shown here is derived from an EMBL/GenBank/DDBJ whole genome shotgun (WGS) entry which is preliminary data.</text>
</comment>
<dbReference type="AlphaFoldDB" id="A0A265EAF1"/>
<dbReference type="Gene3D" id="3.40.1440.10">
    <property type="entry name" value="GIY-YIG endonuclease"/>
    <property type="match status" value="1"/>
</dbReference>
<evidence type="ECO:0000259" key="1">
    <source>
        <dbReference type="PROSITE" id="PS50164"/>
    </source>
</evidence>